<name>A0ABW1GG44_9ACTN</name>
<dbReference type="Proteomes" id="UP001596200">
    <property type="component" value="Unassembled WGS sequence"/>
</dbReference>
<evidence type="ECO:0000256" key="1">
    <source>
        <dbReference type="SAM" id="MobiDB-lite"/>
    </source>
</evidence>
<reference evidence="4" key="1">
    <citation type="journal article" date="2019" name="Int. J. Syst. Evol. Microbiol.">
        <title>The Global Catalogue of Microorganisms (GCM) 10K type strain sequencing project: providing services to taxonomists for standard genome sequencing and annotation.</title>
        <authorList>
            <consortium name="The Broad Institute Genomics Platform"/>
            <consortium name="The Broad Institute Genome Sequencing Center for Infectious Disease"/>
            <person name="Wu L."/>
            <person name="Ma J."/>
        </authorList>
    </citation>
    <scope>NUCLEOTIDE SEQUENCE [LARGE SCALE GENOMIC DNA]</scope>
    <source>
        <strain evidence="4">JCM 4147</strain>
    </source>
</reference>
<feature type="transmembrane region" description="Helical" evidence="2">
    <location>
        <begin position="134"/>
        <end position="153"/>
    </location>
</feature>
<feature type="transmembrane region" description="Helical" evidence="2">
    <location>
        <begin position="6"/>
        <end position="26"/>
    </location>
</feature>
<organism evidence="3 4">
    <name type="scientific">Streptomyces pulveraceus</name>
    <dbReference type="NCBI Taxonomy" id="68258"/>
    <lineage>
        <taxon>Bacteria</taxon>
        <taxon>Bacillati</taxon>
        <taxon>Actinomycetota</taxon>
        <taxon>Actinomycetes</taxon>
        <taxon>Kitasatosporales</taxon>
        <taxon>Streptomycetaceae</taxon>
        <taxon>Streptomyces</taxon>
    </lineage>
</organism>
<evidence type="ECO:0000256" key="2">
    <source>
        <dbReference type="SAM" id="Phobius"/>
    </source>
</evidence>
<feature type="transmembrane region" description="Helical" evidence="2">
    <location>
        <begin position="302"/>
        <end position="323"/>
    </location>
</feature>
<keyword evidence="4" id="KW-1185">Reference proteome</keyword>
<keyword evidence="2" id="KW-1133">Transmembrane helix</keyword>
<keyword evidence="2" id="KW-0472">Membrane</keyword>
<evidence type="ECO:0000313" key="3">
    <source>
        <dbReference type="EMBL" id="MFC5913248.1"/>
    </source>
</evidence>
<dbReference type="RefSeq" id="WP_344513108.1">
    <property type="nucleotide sequence ID" value="NZ_BAAATU010000024.1"/>
</dbReference>
<keyword evidence="2" id="KW-0812">Transmembrane</keyword>
<protein>
    <submittedName>
        <fullName evidence="3">Uncharacterized protein</fullName>
    </submittedName>
</protein>
<gene>
    <name evidence="3" type="ORF">ACFP1B_07375</name>
</gene>
<proteinExistence type="predicted"/>
<comment type="caution">
    <text evidence="3">The sequence shown here is derived from an EMBL/GenBank/DDBJ whole genome shotgun (WGS) entry which is preliminary data.</text>
</comment>
<feature type="compositionally biased region" description="Polar residues" evidence="1">
    <location>
        <begin position="516"/>
        <end position="533"/>
    </location>
</feature>
<dbReference type="EMBL" id="JBHSPU010000009">
    <property type="protein sequence ID" value="MFC5913248.1"/>
    <property type="molecule type" value="Genomic_DNA"/>
</dbReference>
<sequence length="533" mass="59419">MPTPPVPSYVVTAAVVAAAVACYRFAVSPAVRALARHPTPLATGAAVAVIAPLALRPSPLPEQLRWFVVSVIALLTWRGATSDYDVTLPIGPQRRDKLLLLFLAVASCLWAPFLLAWIAVFCGRLRGWQHHAMMPVRLLKAYLAWFLVTAVLAPPPPDSTAGLVLVLGCVSLSHYVKPAWSKARLGPRPWSWAWHNRTHYLMASAYSWGWARFLPSGKVSQLLRRARVVDRPINILTMVVEAAGLVAFLDSRLLIAILVTTALFNLTVALASGILFWENIAANIGLATALGFLPETGYDTAFGWPAALVALTVILLSTADLLWQPWHLGWWDAPFTARVHWQVETVSGAARGLYNDYMCPYEREFGRVEGYFLTDEPVLHGHLGIVWDRRLRDLLVQAGRDRDQLHTLKQTYGRTHRDEERSAEHVAFLTAMFTRLNAGARKSPLPRWLRRLKAPGGQLYRWGDLPAYCGEEPVRRITIRYEERCYLPETGDFVLLDDRVVREIDLSTPMTDLEDNTTCARSSSTAAPTSESC</sequence>
<accession>A0ABW1GG44</accession>
<evidence type="ECO:0000313" key="4">
    <source>
        <dbReference type="Proteomes" id="UP001596200"/>
    </source>
</evidence>
<feature type="transmembrane region" description="Helical" evidence="2">
    <location>
        <begin position="253"/>
        <end position="277"/>
    </location>
</feature>
<feature type="region of interest" description="Disordered" evidence="1">
    <location>
        <begin position="514"/>
        <end position="533"/>
    </location>
</feature>
<feature type="transmembrane region" description="Helical" evidence="2">
    <location>
        <begin position="100"/>
        <end position="122"/>
    </location>
</feature>